<dbReference type="InterPro" id="IPR036594">
    <property type="entry name" value="Meth_synthase_dom"/>
</dbReference>
<dbReference type="Gene3D" id="3.10.196.10">
    <property type="entry name" value="Vitamin B12-dependent methionine synthase, activation domain"/>
    <property type="match status" value="1"/>
</dbReference>
<protein>
    <recommendedName>
        <fullName evidence="6">B12-binding domain-containing protein</fullName>
    </recommendedName>
</protein>
<dbReference type="SUPFAM" id="SSF56507">
    <property type="entry name" value="Methionine synthase activation domain-like"/>
    <property type="match status" value="1"/>
</dbReference>
<evidence type="ECO:0000313" key="5">
    <source>
        <dbReference type="EMBL" id="SVA83612.1"/>
    </source>
</evidence>
<dbReference type="GO" id="GO:0031419">
    <property type="term" value="F:cobalamin binding"/>
    <property type="evidence" value="ECO:0007669"/>
    <property type="project" value="InterPro"/>
</dbReference>
<dbReference type="GO" id="GO:0005829">
    <property type="term" value="C:cytosol"/>
    <property type="evidence" value="ECO:0007669"/>
    <property type="project" value="TreeGrafter"/>
</dbReference>
<dbReference type="EMBL" id="UINC01019756">
    <property type="protein sequence ID" value="SVA83612.1"/>
    <property type="molecule type" value="Genomic_DNA"/>
</dbReference>
<dbReference type="CDD" id="cd02069">
    <property type="entry name" value="methionine_synthase_B12_BD"/>
    <property type="match status" value="1"/>
</dbReference>
<dbReference type="GO" id="GO:0046872">
    <property type="term" value="F:metal ion binding"/>
    <property type="evidence" value="ECO:0007669"/>
    <property type="project" value="InterPro"/>
</dbReference>
<feature type="domain" description="B12-binding N-terminal" evidence="4">
    <location>
        <begin position="1"/>
        <end position="46"/>
    </location>
</feature>
<evidence type="ECO:0000256" key="1">
    <source>
        <dbReference type="ARBA" id="ARBA00022737"/>
    </source>
</evidence>
<name>A0A381Z3Z5_9ZZZZ</name>
<gene>
    <name evidence="5" type="ORF">METZ01_LOCUS136466</name>
</gene>
<dbReference type="InterPro" id="IPR003759">
    <property type="entry name" value="Cbl-bd_cap"/>
</dbReference>
<evidence type="ECO:0000259" key="2">
    <source>
        <dbReference type="PROSITE" id="PS50974"/>
    </source>
</evidence>
<dbReference type="Pfam" id="PF02310">
    <property type="entry name" value="B12-binding"/>
    <property type="match status" value="1"/>
</dbReference>
<dbReference type="Pfam" id="PF02607">
    <property type="entry name" value="B12-binding_2"/>
    <property type="match status" value="1"/>
</dbReference>
<evidence type="ECO:0008006" key="6">
    <source>
        <dbReference type="Google" id="ProtNLM"/>
    </source>
</evidence>
<feature type="domain" description="AdoMet activation" evidence="2">
    <location>
        <begin position="202"/>
        <end position="542"/>
    </location>
</feature>
<dbReference type="InterPro" id="IPR037010">
    <property type="entry name" value="VitB12-dep_Met_synth_activ_sf"/>
</dbReference>
<dbReference type="Gene3D" id="1.10.1240.10">
    <property type="entry name" value="Methionine synthase domain"/>
    <property type="match status" value="1"/>
</dbReference>
<sequence length="542" mass="60221">DGMKEVGVLFGSGKMFLPQVVKSARVMKKAVAYLQPFMEAEEKHGDEASAGTFVIGTVKGDVHDIGKNIVGVVLGCNGYKVIDLGVMVDCDTILKTAAEHGADIIGLSGLITPSLDEMIFNAKEMQRRGLKTPLLIGGATTSKAHTAIKIAPAYEGVTCHVLDASLVVGVCNDLLSENRRDDFIQELEADHERLREKFASGQDGRKDIVPIDKARAASPVCDWETTDIRKPDILGLQHYEDIPLDMLASYIDWSPFFWAWQLHGIYPTIFNKPEEGKEAKKLFADGQELLEDIIINKRFRSRAVAGYWPANTVGEDVEVYDDEKRSNTIARFHFLRQQRLKREGQVCRSLSDNIAPKNSDRIDYFGGFALTLGREVDDYAATFRDSGDDYTAIIVQALGDRFAEATAEYIHKTVRDQCSFGKEEGFTSGTSVDEEQANFLIKEKYRGIRPAAGYPSCPDHSEKATLWKLLDAESKIGATLTTSYAMSPPSSVSGYYLNHPDAKYFNLGMIGKDQVSDYAQRKGITLVEAEKWLRPHLGYDEQ</sequence>
<organism evidence="5">
    <name type="scientific">marine metagenome</name>
    <dbReference type="NCBI Taxonomy" id="408172"/>
    <lineage>
        <taxon>unclassified sequences</taxon>
        <taxon>metagenomes</taxon>
        <taxon>ecological metagenomes</taxon>
    </lineage>
</organism>
<dbReference type="Gene3D" id="3.40.50.280">
    <property type="entry name" value="Cobalamin-binding domain"/>
    <property type="match status" value="1"/>
</dbReference>
<dbReference type="InterPro" id="IPR033706">
    <property type="entry name" value="Met_synthase_B12-bd"/>
</dbReference>
<evidence type="ECO:0000259" key="4">
    <source>
        <dbReference type="PROSITE" id="PS51337"/>
    </source>
</evidence>
<dbReference type="SUPFAM" id="SSF52242">
    <property type="entry name" value="Cobalamin (vitamin B12)-binding domain"/>
    <property type="match status" value="1"/>
</dbReference>
<proteinExistence type="predicted"/>
<evidence type="ECO:0000259" key="3">
    <source>
        <dbReference type="PROSITE" id="PS51332"/>
    </source>
</evidence>
<dbReference type="Gene3D" id="1.10.288.10">
    <property type="entry name" value="Cobalamin-dependent Methionine Synthase, domain 2"/>
    <property type="match status" value="1"/>
</dbReference>
<reference evidence="5" key="1">
    <citation type="submission" date="2018-05" db="EMBL/GenBank/DDBJ databases">
        <authorList>
            <person name="Lanie J.A."/>
            <person name="Ng W.-L."/>
            <person name="Kazmierczak K.M."/>
            <person name="Andrzejewski T.M."/>
            <person name="Davidsen T.M."/>
            <person name="Wayne K.J."/>
            <person name="Tettelin H."/>
            <person name="Glass J.I."/>
            <person name="Rusch D."/>
            <person name="Podicherti R."/>
            <person name="Tsui H.-C.T."/>
            <person name="Winkler M.E."/>
        </authorList>
    </citation>
    <scope>NUCLEOTIDE SEQUENCE</scope>
</reference>
<dbReference type="InterPro" id="IPR050554">
    <property type="entry name" value="Met_Synthase/Corrinoid"/>
</dbReference>
<dbReference type="Pfam" id="PF02965">
    <property type="entry name" value="Met_synt_B12"/>
    <property type="match status" value="1"/>
</dbReference>
<dbReference type="FunFam" id="3.40.50.280:FF:000001">
    <property type="entry name" value="Methionine synthase"/>
    <property type="match status" value="1"/>
</dbReference>
<dbReference type="SUPFAM" id="SSF47644">
    <property type="entry name" value="Methionine synthase domain"/>
    <property type="match status" value="1"/>
</dbReference>
<feature type="domain" description="B12-binding" evidence="3">
    <location>
        <begin position="50"/>
        <end position="185"/>
    </location>
</feature>
<keyword evidence="1" id="KW-0677">Repeat</keyword>
<feature type="non-terminal residue" evidence="5">
    <location>
        <position position="1"/>
    </location>
</feature>
<dbReference type="AlphaFoldDB" id="A0A381Z3Z5"/>
<dbReference type="PROSITE" id="PS50974">
    <property type="entry name" value="ADOMET_ACTIVATION"/>
    <property type="match status" value="1"/>
</dbReference>
<dbReference type="InterPro" id="IPR004223">
    <property type="entry name" value="VitB12-dep_Met_synth_activ_dom"/>
</dbReference>
<dbReference type="PANTHER" id="PTHR45833">
    <property type="entry name" value="METHIONINE SYNTHASE"/>
    <property type="match status" value="1"/>
</dbReference>
<dbReference type="InterPro" id="IPR006158">
    <property type="entry name" value="Cobalamin-bd"/>
</dbReference>
<dbReference type="PROSITE" id="PS51332">
    <property type="entry name" value="B12_BINDING"/>
    <property type="match status" value="1"/>
</dbReference>
<dbReference type="SMART" id="SM01018">
    <property type="entry name" value="B12-binding_2"/>
    <property type="match status" value="1"/>
</dbReference>
<dbReference type="GO" id="GO:0008705">
    <property type="term" value="F:methionine synthase activity"/>
    <property type="evidence" value="ECO:0007669"/>
    <property type="project" value="InterPro"/>
</dbReference>
<dbReference type="PROSITE" id="PS51337">
    <property type="entry name" value="B12_BINDING_NTER"/>
    <property type="match status" value="1"/>
</dbReference>
<accession>A0A381Z3Z5</accession>
<dbReference type="InterPro" id="IPR036724">
    <property type="entry name" value="Cobalamin-bd_sf"/>
</dbReference>